<evidence type="ECO:0000313" key="3">
    <source>
        <dbReference type="Proteomes" id="UP000692954"/>
    </source>
</evidence>
<dbReference type="Proteomes" id="UP000692954">
    <property type="component" value="Unassembled WGS sequence"/>
</dbReference>
<reference evidence="2" key="1">
    <citation type="submission" date="2021-01" db="EMBL/GenBank/DDBJ databases">
        <authorList>
            <consortium name="Genoscope - CEA"/>
            <person name="William W."/>
        </authorList>
    </citation>
    <scope>NUCLEOTIDE SEQUENCE</scope>
</reference>
<sequence>MLNNELNELVQKAYKHNLLTPLLTKFKIKNQKINGSVKIDQSKKQSRKATTTIKHGQKQKISEEYTGRSSSKLSSSILLRQEKRNTQSPQKLMRILSVSQEVPQQLADVLGEISRIELETDTKLRCKTIQIRNIRITKQQLVKYLQRHYPDIICEQIAKVLKIPQILSFNQFQQWIQKIENLDLKQQIRLCFLVYDINNQAEITTHNLVELLKHSSNPIIELDILHMIKQSKVQIQNQINNDIKQMNSFSLPLSILRVKLDQSEILQQRRLSIISNDVRGRLFGKVSQRNSFDLNVDLDQDYSINQQKNTPKKKKVMLITQINKTEHDFKFQDIIQYKSERKKKKSKIMKDENKISIDLNRFLNIWFPQKPNLFNDLIKILTAKP</sequence>
<evidence type="ECO:0000256" key="1">
    <source>
        <dbReference type="SAM" id="MobiDB-lite"/>
    </source>
</evidence>
<organism evidence="2 3">
    <name type="scientific">Paramecium sonneborni</name>
    <dbReference type="NCBI Taxonomy" id="65129"/>
    <lineage>
        <taxon>Eukaryota</taxon>
        <taxon>Sar</taxon>
        <taxon>Alveolata</taxon>
        <taxon>Ciliophora</taxon>
        <taxon>Intramacronucleata</taxon>
        <taxon>Oligohymenophorea</taxon>
        <taxon>Peniculida</taxon>
        <taxon>Parameciidae</taxon>
        <taxon>Paramecium</taxon>
    </lineage>
</organism>
<proteinExistence type="predicted"/>
<protein>
    <recommendedName>
        <fullName evidence="4">EF-hand domain-containing protein</fullName>
    </recommendedName>
</protein>
<gene>
    <name evidence="2" type="ORF">PSON_ATCC_30995.1.T0950067</name>
</gene>
<evidence type="ECO:0008006" key="4">
    <source>
        <dbReference type="Google" id="ProtNLM"/>
    </source>
</evidence>
<evidence type="ECO:0000313" key="2">
    <source>
        <dbReference type="EMBL" id="CAD8110122.1"/>
    </source>
</evidence>
<accession>A0A8S1Q3H3</accession>
<dbReference type="OrthoDB" id="305670at2759"/>
<dbReference type="EMBL" id="CAJJDN010000095">
    <property type="protein sequence ID" value="CAD8110122.1"/>
    <property type="molecule type" value="Genomic_DNA"/>
</dbReference>
<comment type="caution">
    <text evidence="2">The sequence shown here is derived from an EMBL/GenBank/DDBJ whole genome shotgun (WGS) entry which is preliminary data.</text>
</comment>
<name>A0A8S1Q3H3_9CILI</name>
<feature type="region of interest" description="Disordered" evidence="1">
    <location>
        <begin position="38"/>
        <end position="68"/>
    </location>
</feature>
<keyword evidence="3" id="KW-1185">Reference proteome</keyword>
<dbReference type="AlphaFoldDB" id="A0A8S1Q3H3"/>